<organism evidence="2 3">
    <name type="scientific">Salmonella schwarzengrund (strain CVM19633)</name>
    <dbReference type="NCBI Taxonomy" id="439843"/>
    <lineage>
        <taxon>Bacteria</taxon>
        <taxon>Pseudomonadati</taxon>
        <taxon>Pseudomonadota</taxon>
        <taxon>Gammaproteobacteria</taxon>
        <taxon>Enterobacterales</taxon>
        <taxon>Enterobacteriaceae</taxon>
        <taxon>Salmonella</taxon>
    </lineage>
</organism>
<name>A0A0N1QU19_SALSV</name>
<dbReference type="HOGENOM" id="CLU_1560041_0_0_6"/>
<dbReference type="EMBL" id="CP001127">
    <property type="protein sequence ID" value="ACF89580.1"/>
    <property type="molecule type" value="Genomic_DNA"/>
</dbReference>
<dbReference type="KEGG" id="sew:SeSA_A3940"/>
<sequence>MALKHIKLSELDDPFEFKTDDEVEDFEDEEKDGGSKGIDESLKARRKANIEYQNTRKKQLEKIGRNHIQLRLDDESFEKLSDLCEVLGYKRPKPQMHNLVEMYSAIFKYLLRTSDESFGYSPTTSRSIKTLGVYKYVDHLSNEKKWSKEAILAELKNKETKIYIDKIGKKRGLSGNEKFLERFFDKNKILKLLTAMDDEV</sequence>
<proteinExistence type="predicted"/>
<gene>
    <name evidence="2" type="ordered locus">SeSA_A3940</name>
</gene>
<protein>
    <submittedName>
        <fullName evidence="2">Uncharacterized protein</fullName>
    </submittedName>
</protein>
<dbReference type="AlphaFoldDB" id="A0A0N1QU19"/>
<dbReference type="RefSeq" id="WP_001185418.1">
    <property type="nucleotide sequence ID" value="NC_011094.1"/>
</dbReference>
<evidence type="ECO:0000313" key="3">
    <source>
        <dbReference type="Proteomes" id="UP000001865"/>
    </source>
</evidence>
<reference evidence="2 3" key="1">
    <citation type="journal article" date="2011" name="J. Bacteriol.">
        <title>Comparative genomics of 28 Salmonella enterica isolates: evidence for CRISPR-mediated adaptive sublineage evolution.</title>
        <authorList>
            <person name="Fricke W.F."/>
            <person name="Mammel M.K."/>
            <person name="McDermott P.F."/>
            <person name="Tartera C."/>
            <person name="White D.G."/>
            <person name="Leclerc J.E."/>
            <person name="Ravel J."/>
            <person name="Cebula T.A."/>
        </authorList>
    </citation>
    <scope>NUCLEOTIDE SEQUENCE [LARGE SCALE GENOMIC DNA]</scope>
    <source>
        <strain evidence="2 3">CVM19633</strain>
    </source>
</reference>
<evidence type="ECO:0000256" key="1">
    <source>
        <dbReference type="SAM" id="MobiDB-lite"/>
    </source>
</evidence>
<dbReference type="Proteomes" id="UP000001865">
    <property type="component" value="Chromosome"/>
</dbReference>
<evidence type="ECO:0000313" key="2">
    <source>
        <dbReference type="EMBL" id="ACF89580.1"/>
    </source>
</evidence>
<feature type="region of interest" description="Disordered" evidence="1">
    <location>
        <begin position="22"/>
        <end position="42"/>
    </location>
</feature>
<feature type="compositionally biased region" description="Basic and acidic residues" evidence="1">
    <location>
        <begin position="32"/>
        <end position="42"/>
    </location>
</feature>
<feature type="compositionally biased region" description="Acidic residues" evidence="1">
    <location>
        <begin position="22"/>
        <end position="31"/>
    </location>
</feature>
<accession>A0A0N1QU19</accession>